<dbReference type="STRING" id="50990.A0A4Y7PH27"/>
<evidence type="ECO:0000256" key="1">
    <source>
        <dbReference type="ARBA" id="ARBA00022737"/>
    </source>
</evidence>
<dbReference type="Proteomes" id="UP000294933">
    <property type="component" value="Unassembled WGS sequence"/>
</dbReference>
<dbReference type="PANTHER" id="PTHR19211">
    <property type="entry name" value="ATP-BINDING TRANSPORT PROTEIN-RELATED"/>
    <property type="match status" value="1"/>
</dbReference>
<proteinExistence type="predicted"/>
<evidence type="ECO:0008006" key="4">
    <source>
        <dbReference type="Google" id="ProtNLM"/>
    </source>
</evidence>
<gene>
    <name evidence="2" type="ORF">BD410DRAFT_734775</name>
</gene>
<name>A0A4Y7PH27_9AGAM</name>
<evidence type="ECO:0000313" key="2">
    <source>
        <dbReference type="EMBL" id="TDL13859.1"/>
    </source>
</evidence>
<reference evidence="2 3" key="1">
    <citation type="submission" date="2018-06" db="EMBL/GenBank/DDBJ databases">
        <title>A transcriptomic atlas of mushroom development highlights an independent origin of complex multicellularity.</title>
        <authorList>
            <consortium name="DOE Joint Genome Institute"/>
            <person name="Krizsan K."/>
            <person name="Almasi E."/>
            <person name="Merenyi Z."/>
            <person name="Sahu N."/>
            <person name="Viragh M."/>
            <person name="Koszo T."/>
            <person name="Mondo S."/>
            <person name="Kiss B."/>
            <person name="Balint B."/>
            <person name="Kues U."/>
            <person name="Barry K."/>
            <person name="Hegedus J.C."/>
            <person name="Henrissat B."/>
            <person name="Johnson J."/>
            <person name="Lipzen A."/>
            <person name="Ohm R."/>
            <person name="Nagy I."/>
            <person name="Pangilinan J."/>
            <person name="Yan J."/>
            <person name="Xiong Y."/>
            <person name="Grigoriev I.V."/>
            <person name="Hibbett D.S."/>
            <person name="Nagy L.G."/>
        </authorList>
    </citation>
    <scope>NUCLEOTIDE SEQUENCE [LARGE SCALE GENOMIC DNA]</scope>
    <source>
        <strain evidence="2 3">SZMC22713</strain>
    </source>
</reference>
<keyword evidence="3" id="KW-1185">Reference proteome</keyword>
<dbReference type="PANTHER" id="PTHR19211:SF15">
    <property type="entry name" value="ATP-BINDING CASSETTE SUB-FAMILY F MEMBER 2"/>
    <property type="match status" value="1"/>
</dbReference>
<sequence length="88" mass="10204">EPTNHLDMTSFDALTRAIKEFEGGVVIVSHDFQLISQVAEKLWQVKNKKVRNLTREDISIVDYRTLLVKQSACSVFFSCFQMFEQTVF</sequence>
<dbReference type="VEuPathDB" id="FungiDB:BD410DRAFT_734775"/>
<dbReference type="InterPro" id="IPR027417">
    <property type="entry name" value="P-loop_NTPase"/>
</dbReference>
<feature type="non-terminal residue" evidence="2">
    <location>
        <position position="1"/>
    </location>
</feature>
<dbReference type="AlphaFoldDB" id="A0A4Y7PH27"/>
<dbReference type="GO" id="GO:0005524">
    <property type="term" value="F:ATP binding"/>
    <property type="evidence" value="ECO:0007669"/>
    <property type="project" value="TreeGrafter"/>
</dbReference>
<dbReference type="OrthoDB" id="2110130at2759"/>
<organism evidence="2 3">
    <name type="scientific">Rickenella mellea</name>
    <dbReference type="NCBI Taxonomy" id="50990"/>
    <lineage>
        <taxon>Eukaryota</taxon>
        <taxon>Fungi</taxon>
        <taxon>Dikarya</taxon>
        <taxon>Basidiomycota</taxon>
        <taxon>Agaricomycotina</taxon>
        <taxon>Agaricomycetes</taxon>
        <taxon>Hymenochaetales</taxon>
        <taxon>Rickenellaceae</taxon>
        <taxon>Rickenella</taxon>
    </lineage>
</organism>
<protein>
    <recommendedName>
        <fullName evidence="4">P-loop containing nucleoside triphosphate hydrolase protein</fullName>
    </recommendedName>
</protein>
<dbReference type="EMBL" id="ML170446">
    <property type="protein sequence ID" value="TDL13859.1"/>
    <property type="molecule type" value="Genomic_DNA"/>
</dbReference>
<accession>A0A4Y7PH27</accession>
<dbReference type="SUPFAM" id="SSF52540">
    <property type="entry name" value="P-loop containing nucleoside triphosphate hydrolases"/>
    <property type="match status" value="1"/>
</dbReference>
<dbReference type="InterPro" id="IPR050611">
    <property type="entry name" value="ABCF"/>
</dbReference>
<keyword evidence="1" id="KW-0677">Repeat</keyword>
<evidence type="ECO:0000313" key="3">
    <source>
        <dbReference type="Proteomes" id="UP000294933"/>
    </source>
</evidence>
<dbReference type="Gene3D" id="3.40.50.300">
    <property type="entry name" value="P-loop containing nucleotide triphosphate hydrolases"/>
    <property type="match status" value="1"/>
</dbReference>